<reference evidence="3" key="1">
    <citation type="submission" date="2023-05" db="EMBL/GenBank/DDBJ databases">
        <title>Nepenthes gracilis genome sequencing.</title>
        <authorList>
            <person name="Fukushima K."/>
        </authorList>
    </citation>
    <scope>NUCLEOTIDE SEQUENCE</scope>
    <source>
        <strain evidence="3">SING2019-196</strain>
    </source>
</reference>
<evidence type="ECO:0000259" key="2">
    <source>
        <dbReference type="PROSITE" id="PS50089"/>
    </source>
</evidence>
<dbReference type="GO" id="GO:0048437">
    <property type="term" value="P:floral organ development"/>
    <property type="evidence" value="ECO:0007669"/>
    <property type="project" value="TreeGrafter"/>
</dbReference>
<evidence type="ECO:0000313" key="3">
    <source>
        <dbReference type="EMBL" id="GMH11488.1"/>
    </source>
</evidence>
<dbReference type="SMART" id="SM00184">
    <property type="entry name" value="RING"/>
    <property type="match status" value="1"/>
</dbReference>
<evidence type="ECO:0000256" key="1">
    <source>
        <dbReference type="PROSITE-ProRule" id="PRU00175"/>
    </source>
</evidence>
<dbReference type="FunFam" id="3.30.40.10:FF:000226">
    <property type="entry name" value="E3 ubiquitin ligase BIG BROTHER"/>
    <property type="match status" value="1"/>
</dbReference>
<accession>A0AAD3XNW4</accession>
<dbReference type="GO" id="GO:0008270">
    <property type="term" value="F:zinc ion binding"/>
    <property type="evidence" value="ECO:0007669"/>
    <property type="project" value="UniProtKB-KW"/>
</dbReference>
<dbReference type="GO" id="GO:0031624">
    <property type="term" value="F:ubiquitin conjugating enzyme binding"/>
    <property type="evidence" value="ECO:0007669"/>
    <property type="project" value="TreeGrafter"/>
</dbReference>
<proteinExistence type="predicted"/>
<dbReference type="Proteomes" id="UP001279734">
    <property type="component" value="Unassembled WGS sequence"/>
</dbReference>
<keyword evidence="1" id="KW-0863">Zinc-finger</keyword>
<name>A0AAD3XNW4_NEPGR</name>
<dbReference type="Pfam" id="PF13639">
    <property type="entry name" value="zf-RING_2"/>
    <property type="match status" value="1"/>
</dbReference>
<sequence length="251" mass="29048">MQMDAHYIRYDTPYSTTGSFMDFFDGLTYDHVNYIFESASHMQESAYPSMSTGYFKFGHSEPGATQYYSDDIGHSYWVYDHSDSIEEYIRPAESSVGMTNEQTATVNQQMETVPNTSTHTNNRDCPRSHHDSHDYQVIWQDNVDPDNMTYEELLELGDAVGTQSRGLSQELISMLPVSNFKCHFFLRKKSRTERCVICQMEYRRGDRLITLPCKHKYHKGCGTKWLSINKACPICYSEVCFDDAAKKQKKC</sequence>
<dbReference type="InterPro" id="IPR033276">
    <property type="entry name" value="BB"/>
</dbReference>
<organism evidence="3 4">
    <name type="scientific">Nepenthes gracilis</name>
    <name type="common">Slender pitcher plant</name>
    <dbReference type="NCBI Taxonomy" id="150966"/>
    <lineage>
        <taxon>Eukaryota</taxon>
        <taxon>Viridiplantae</taxon>
        <taxon>Streptophyta</taxon>
        <taxon>Embryophyta</taxon>
        <taxon>Tracheophyta</taxon>
        <taxon>Spermatophyta</taxon>
        <taxon>Magnoliopsida</taxon>
        <taxon>eudicotyledons</taxon>
        <taxon>Gunneridae</taxon>
        <taxon>Pentapetalae</taxon>
        <taxon>Caryophyllales</taxon>
        <taxon>Nepenthaceae</taxon>
        <taxon>Nepenthes</taxon>
    </lineage>
</organism>
<keyword evidence="4" id="KW-1185">Reference proteome</keyword>
<dbReference type="GO" id="GO:0016567">
    <property type="term" value="P:protein ubiquitination"/>
    <property type="evidence" value="ECO:0007669"/>
    <property type="project" value="InterPro"/>
</dbReference>
<dbReference type="GO" id="GO:0046621">
    <property type="term" value="P:negative regulation of organ growth"/>
    <property type="evidence" value="ECO:0007669"/>
    <property type="project" value="InterPro"/>
</dbReference>
<dbReference type="InterPro" id="IPR013083">
    <property type="entry name" value="Znf_RING/FYVE/PHD"/>
</dbReference>
<keyword evidence="1" id="KW-0862">Zinc</keyword>
<dbReference type="PANTHER" id="PTHR46400">
    <property type="entry name" value="RING/U-BOX SUPERFAMILY PROTEIN"/>
    <property type="match status" value="1"/>
</dbReference>
<dbReference type="InterPro" id="IPR001841">
    <property type="entry name" value="Znf_RING"/>
</dbReference>
<keyword evidence="1" id="KW-0479">Metal-binding</keyword>
<evidence type="ECO:0000313" key="4">
    <source>
        <dbReference type="Proteomes" id="UP001279734"/>
    </source>
</evidence>
<dbReference type="GO" id="GO:0004842">
    <property type="term" value="F:ubiquitin-protein transferase activity"/>
    <property type="evidence" value="ECO:0007669"/>
    <property type="project" value="InterPro"/>
</dbReference>
<protein>
    <recommendedName>
        <fullName evidence="2">RING-type domain-containing protein</fullName>
    </recommendedName>
</protein>
<feature type="domain" description="RING-type" evidence="2">
    <location>
        <begin position="195"/>
        <end position="235"/>
    </location>
</feature>
<gene>
    <name evidence="3" type="ORF">Nepgr_013329</name>
</gene>
<dbReference type="SUPFAM" id="SSF57850">
    <property type="entry name" value="RING/U-box"/>
    <property type="match status" value="1"/>
</dbReference>
<comment type="caution">
    <text evidence="3">The sequence shown here is derived from an EMBL/GenBank/DDBJ whole genome shotgun (WGS) entry which is preliminary data.</text>
</comment>
<dbReference type="Gene3D" id="3.30.40.10">
    <property type="entry name" value="Zinc/RING finger domain, C3HC4 (zinc finger)"/>
    <property type="match status" value="1"/>
</dbReference>
<dbReference type="PROSITE" id="PS50089">
    <property type="entry name" value="ZF_RING_2"/>
    <property type="match status" value="1"/>
</dbReference>
<dbReference type="EMBL" id="BSYO01000011">
    <property type="protein sequence ID" value="GMH11488.1"/>
    <property type="molecule type" value="Genomic_DNA"/>
</dbReference>
<dbReference type="PANTHER" id="PTHR46400:SF5">
    <property type="entry name" value="RING-TYPE DOMAIN-CONTAINING PROTEIN"/>
    <property type="match status" value="1"/>
</dbReference>
<dbReference type="AlphaFoldDB" id="A0AAD3XNW4"/>